<dbReference type="InterPro" id="IPR027256">
    <property type="entry name" value="P-typ_ATPase_IB"/>
</dbReference>
<dbReference type="InterPro" id="IPR036412">
    <property type="entry name" value="HAD-like_sf"/>
</dbReference>
<feature type="domain" description="HMA" evidence="18">
    <location>
        <begin position="80"/>
        <end position="143"/>
    </location>
</feature>
<feature type="transmembrane region" description="Helical" evidence="16">
    <location>
        <begin position="793"/>
        <end position="815"/>
    </location>
</feature>
<feature type="domain" description="HMA" evidence="18">
    <location>
        <begin position="13"/>
        <end position="78"/>
    </location>
</feature>
<dbReference type="CDD" id="cd02094">
    <property type="entry name" value="P-type_ATPase_Cu-like"/>
    <property type="match status" value="1"/>
</dbReference>
<dbReference type="InterPro" id="IPR036163">
    <property type="entry name" value="HMA_dom_sf"/>
</dbReference>
<dbReference type="NCBIfam" id="TIGR01525">
    <property type="entry name" value="ATPase-IB_hvy"/>
    <property type="match status" value="1"/>
</dbReference>
<keyword evidence="3" id="KW-0813">Transport</keyword>
<dbReference type="SFLD" id="SFLDG00002">
    <property type="entry name" value="C1.7:_P-type_atpase_like"/>
    <property type="match status" value="1"/>
</dbReference>
<sequence>MNAPLKDHAVSFEPVTLRIEGMSCASCVGRIENALKAVPGVADASVNLATEMADISFTAPVEHGALVSAVEDAGYSVPATHTEVIIEGMTCASCVGRVESALNAVPGVTQATVNLATERASLQGNATAADLIKAVERAGYTARVVDGGSQQQDEDAARKDREQAELQRAVLTAAVLTLPVFVLEMGSHLLPGMHDLIMRTIGMQWSWYLQFALTTAVLFGPGIRFYKKGFPALGRFAPDMNSLVAVGTIAAYAYSMVATFAPSLLPAGTINVYYEAAAVIVTLILLGRYMEARAKGRTSEAIKRLVGLQARTARVRRDGKTVEIAIGEVEPGDVVEVRPGERVPVDGEVTEGESYIDESMITGEPIPVAKAAGSAVVGGTVNQKGALAFRATAVGGATVLSQIIRMVEQAQGSKLPIQAMVDKVTMWFVPVVIGVAVLTFLIWLVLGPEPALTFALVNAVAVLIIACPCAMGLATPTSIMVGTGRGAEMGVLFRKGEALQLLKDAKVVAVDKTGTLTEGKPALTDLEIAGEFERNDVLAHVAAVEAKSEHPIARAIVEAAEAEGLALPAISGFDSVTGFGVKAEAGGVSIEIGADRYMEKLGLDVSAFAETAARLGDEGKSPLYAAIGGKLAAIIAVADPIKETTPEAIRALHDLGLKVAMITGDNRRTAEAIARKLGIDKVVAEVLPEGKVETVKALKAEHGKLAFVGDGINDAPALAEADVGIAIGTGTDIAIEAADVVLMSGSLRGVPNAIALSKGTIRNIKQNLFWAFAYNAALIPVAAGVLYPVSGVLLSPVLAAGAMALSSIFVLGNALRLKRWKPPMVSAIGKAPQSGRPTTSDTSSNVRKMQRDAA</sequence>
<evidence type="ECO:0000256" key="12">
    <source>
        <dbReference type="ARBA" id="ARBA00022989"/>
    </source>
</evidence>
<evidence type="ECO:0000313" key="20">
    <source>
        <dbReference type="Proteomes" id="UP000596351"/>
    </source>
</evidence>
<dbReference type="Gene3D" id="3.40.1110.10">
    <property type="entry name" value="Calcium-transporting ATPase, cytoplasmic domain N"/>
    <property type="match status" value="1"/>
</dbReference>
<dbReference type="PANTHER" id="PTHR43520">
    <property type="entry name" value="ATP7, ISOFORM B"/>
    <property type="match status" value="1"/>
</dbReference>
<accession>A0ABX7F2E4</accession>
<name>A0ABX7F2E4_9HYPH</name>
<evidence type="ECO:0000256" key="8">
    <source>
        <dbReference type="ARBA" id="ARBA00022796"/>
    </source>
</evidence>
<feature type="region of interest" description="Disordered" evidence="17">
    <location>
        <begin position="827"/>
        <end position="854"/>
    </location>
</feature>
<evidence type="ECO:0000256" key="15">
    <source>
        <dbReference type="ARBA" id="ARBA00023136"/>
    </source>
</evidence>
<dbReference type="InterPro" id="IPR008250">
    <property type="entry name" value="ATPase_P-typ_transduc_dom_A_sf"/>
</dbReference>
<dbReference type="Pfam" id="PF00122">
    <property type="entry name" value="E1-E2_ATPase"/>
    <property type="match status" value="1"/>
</dbReference>
<dbReference type="InterPro" id="IPR006122">
    <property type="entry name" value="HMA_Cu_ion-bd"/>
</dbReference>
<comment type="subcellular location">
    <subcellularLocation>
        <location evidence="16">Cell membrane</location>
    </subcellularLocation>
    <subcellularLocation>
        <location evidence="1">Endomembrane system</location>
        <topology evidence="1">Multi-pass membrane protein</topology>
    </subcellularLocation>
</comment>
<dbReference type="EMBL" id="CP032407">
    <property type="protein sequence ID" value="QRF54628.1"/>
    <property type="molecule type" value="Genomic_DNA"/>
</dbReference>
<keyword evidence="13" id="KW-0186">Copper</keyword>
<evidence type="ECO:0000256" key="11">
    <source>
        <dbReference type="ARBA" id="ARBA00022967"/>
    </source>
</evidence>
<evidence type="ECO:0000256" key="5">
    <source>
        <dbReference type="ARBA" id="ARBA00022723"/>
    </source>
</evidence>
<dbReference type="InterPro" id="IPR044492">
    <property type="entry name" value="P_typ_ATPase_HD_dom"/>
</dbReference>
<reference evidence="19 20" key="1">
    <citation type="submission" date="2018-09" db="EMBL/GenBank/DDBJ databases">
        <title>Rhizobium sp. MAE2-X.</title>
        <authorList>
            <person name="Lee Y."/>
            <person name="Jeon C.O."/>
        </authorList>
    </citation>
    <scope>NUCLEOTIDE SEQUENCE [LARGE SCALE GENOMIC DNA]</scope>
    <source>
        <strain evidence="19 20">MAE2-X</strain>
        <plasmid evidence="19 20">p2</plasmid>
    </source>
</reference>
<feature type="transmembrane region" description="Helical" evidence="16">
    <location>
        <begin position="424"/>
        <end position="446"/>
    </location>
</feature>
<dbReference type="SFLD" id="SFLDF00027">
    <property type="entry name" value="p-type_atpase"/>
    <property type="match status" value="1"/>
</dbReference>
<evidence type="ECO:0000256" key="7">
    <source>
        <dbReference type="ARBA" id="ARBA00022741"/>
    </source>
</evidence>
<dbReference type="InterPro" id="IPR023214">
    <property type="entry name" value="HAD_sf"/>
</dbReference>
<keyword evidence="9 16" id="KW-0067">ATP-binding</keyword>
<dbReference type="InterPro" id="IPR006121">
    <property type="entry name" value="HMA_dom"/>
</dbReference>
<dbReference type="SUPFAM" id="SSF56784">
    <property type="entry name" value="HAD-like"/>
    <property type="match status" value="1"/>
</dbReference>
<dbReference type="Proteomes" id="UP000596351">
    <property type="component" value="Plasmid p2"/>
</dbReference>
<dbReference type="SUPFAM" id="SSF81665">
    <property type="entry name" value="Calcium ATPase, transmembrane domain M"/>
    <property type="match status" value="1"/>
</dbReference>
<feature type="transmembrane region" description="Helical" evidence="16">
    <location>
        <begin position="205"/>
        <end position="223"/>
    </location>
</feature>
<dbReference type="InterPro" id="IPR023299">
    <property type="entry name" value="ATPase_P-typ_cyto_dom_N"/>
</dbReference>
<dbReference type="Pfam" id="PF00702">
    <property type="entry name" value="Hydrolase"/>
    <property type="match status" value="1"/>
</dbReference>
<dbReference type="PROSITE" id="PS01047">
    <property type="entry name" value="HMA_1"/>
    <property type="match status" value="2"/>
</dbReference>
<dbReference type="InterPro" id="IPR017969">
    <property type="entry name" value="Heavy-metal-associated_CS"/>
</dbReference>
<evidence type="ECO:0000256" key="4">
    <source>
        <dbReference type="ARBA" id="ARBA00022692"/>
    </source>
</evidence>
<dbReference type="PROSITE" id="PS00154">
    <property type="entry name" value="ATPASE_E1_E2"/>
    <property type="match status" value="1"/>
</dbReference>
<feature type="transmembrane region" description="Helical" evidence="16">
    <location>
        <begin position="768"/>
        <end position="787"/>
    </location>
</feature>
<dbReference type="Gene3D" id="3.30.70.100">
    <property type="match status" value="2"/>
</dbReference>
<dbReference type="InterPro" id="IPR059000">
    <property type="entry name" value="ATPase_P-type_domA"/>
</dbReference>
<dbReference type="SFLD" id="SFLDS00003">
    <property type="entry name" value="Haloacid_Dehalogenase"/>
    <property type="match status" value="1"/>
</dbReference>
<dbReference type="NCBIfam" id="TIGR00003">
    <property type="entry name" value="copper ion binding protein"/>
    <property type="match status" value="1"/>
</dbReference>
<evidence type="ECO:0000256" key="9">
    <source>
        <dbReference type="ARBA" id="ARBA00022840"/>
    </source>
</evidence>
<feature type="transmembrane region" description="Helical" evidence="16">
    <location>
        <begin position="271"/>
        <end position="290"/>
    </location>
</feature>
<dbReference type="InterPro" id="IPR018303">
    <property type="entry name" value="ATPase_P-typ_P_site"/>
</dbReference>
<proteinExistence type="inferred from homology"/>
<feature type="transmembrane region" description="Helical" evidence="16">
    <location>
        <begin position="169"/>
        <end position="190"/>
    </location>
</feature>
<feature type="transmembrane region" description="Helical" evidence="16">
    <location>
        <begin position="452"/>
        <end position="475"/>
    </location>
</feature>
<evidence type="ECO:0000313" key="19">
    <source>
        <dbReference type="EMBL" id="QRF54628.1"/>
    </source>
</evidence>
<keyword evidence="8" id="KW-0187">Copper transport</keyword>
<keyword evidence="4 16" id="KW-0812">Transmembrane</keyword>
<dbReference type="NCBIfam" id="TIGR01511">
    <property type="entry name" value="ATPase-IB1_Cu"/>
    <property type="match status" value="1"/>
</dbReference>
<organism evidence="19 20">
    <name type="scientific">Rhizobium rosettiformans</name>
    <dbReference type="NCBI Taxonomy" id="1368430"/>
    <lineage>
        <taxon>Bacteria</taxon>
        <taxon>Pseudomonadati</taxon>
        <taxon>Pseudomonadota</taxon>
        <taxon>Alphaproteobacteria</taxon>
        <taxon>Hyphomicrobiales</taxon>
        <taxon>Rhizobiaceae</taxon>
        <taxon>Rhizobium/Agrobacterium group</taxon>
        <taxon>Rhizobium</taxon>
    </lineage>
</organism>
<keyword evidence="16" id="KW-1003">Cell membrane</keyword>
<keyword evidence="20" id="KW-1185">Reference proteome</keyword>
<evidence type="ECO:0000256" key="2">
    <source>
        <dbReference type="ARBA" id="ARBA00006024"/>
    </source>
</evidence>
<dbReference type="NCBIfam" id="TIGR01494">
    <property type="entry name" value="ATPase_P-type"/>
    <property type="match status" value="1"/>
</dbReference>
<feature type="transmembrane region" description="Helical" evidence="16">
    <location>
        <begin position="243"/>
        <end position="265"/>
    </location>
</feature>
<dbReference type="PRINTS" id="PR00119">
    <property type="entry name" value="CATATPASE"/>
</dbReference>
<evidence type="ECO:0000256" key="16">
    <source>
        <dbReference type="RuleBase" id="RU362081"/>
    </source>
</evidence>
<dbReference type="Gene3D" id="2.70.150.10">
    <property type="entry name" value="Calcium-transporting ATPase, cytoplasmic transduction domain A"/>
    <property type="match status" value="1"/>
</dbReference>
<comment type="similarity">
    <text evidence="2 16">Belongs to the cation transport ATPase (P-type) (TC 3.A.3) family. Type IB subfamily.</text>
</comment>
<keyword evidence="19" id="KW-0614">Plasmid</keyword>
<evidence type="ECO:0000256" key="6">
    <source>
        <dbReference type="ARBA" id="ARBA00022737"/>
    </source>
</evidence>
<protein>
    <submittedName>
        <fullName evidence="19">Copper-translocating P-type ATPase</fullName>
    </submittedName>
</protein>
<dbReference type="CDD" id="cd00371">
    <property type="entry name" value="HMA"/>
    <property type="match status" value="2"/>
</dbReference>
<dbReference type="Gene3D" id="3.40.50.1000">
    <property type="entry name" value="HAD superfamily/HAD-like"/>
    <property type="match status" value="1"/>
</dbReference>
<dbReference type="SUPFAM" id="SSF81653">
    <property type="entry name" value="Calcium ATPase, transduction domain A"/>
    <property type="match status" value="1"/>
</dbReference>
<dbReference type="PRINTS" id="PR00943">
    <property type="entry name" value="CUATPASE"/>
</dbReference>
<dbReference type="Pfam" id="PF00403">
    <property type="entry name" value="HMA"/>
    <property type="match status" value="2"/>
</dbReference>
<keyword evidence="12 16" id="KW-1133">Transmembrane helix</keyword>
<dbReference type="SUPFAM" id="SSF55008">
    <property type="entry name" value="HMA, heavy metal-associated domain"/>
    <property type="match status" value="2"/>
</dbReference>
<keyword evidence="15 16" id="KW-0472">Membrane</keyword>
<dbReference type="PANTHER" id="PTHR43520:SF8">
    <property type="entry name" value="P-TYPE CU(+) TRANSPORTER"/>
    <property type="match status" value="1"/>
</dbReference>
<keyword evidence="6" id="KW-0677">Repeat</keyword>
<dbReference type="PROSITE" id="PS50846">
    <property type="entry name" value="HMA_2"/>
    <property type="match status" value="2"/>
</dbReference>
<keyword evidence="11" id="KW-1278">Translocase</keyword>
<keyword evidence="14" id="KW-0406">Ion transport</keyword>
<keyword evidence="5 16" id="KW-0479">Metal-binding</keyword>
<feature type="compositionally biased region" description="Polar residues" evidence="17">
    <location>
        <begin position="835"/>
        <end position="847"/>
    </location>
</feature>
<evidence type="ECO:0000256" key="13">
    <source>
        <dbReference type="ARBA" id="ARBA00023008"/>
    </source>
</evidence>
<dbReference type="InterPro" id="IPR001757">
    <property type="entry name" value="P_typ_ATPase"/>
</dbReference>
<evidence type="ECO:0000259" key="18">
    <source>
        <dbReference type="PROSITE" id="PS50846"/>
    </source>
</evidence>
<dbReference type="RefSeq" id="WP_203021146.1">
    <property type="nucleotide sequence ID" value="NZ_CP032407.1"/>
</dbReference>
<evidence type="ECO:0000256" key="3">
    <source>
        <dbReference type="ARBA" id="ARBA00022448"/>
    </source>
</evidence>
<dbReference type="InterPro" id="IPR023298">
    <property type="entry name" value="ATPase_P-typ_TM_dom_sf"/>
</dbReference>
<geneLocation type="plasmid" evidence="19 20">
    <name>p2</name>
</geneLocation>
<evidence type="ECO:0000256" key="10">
    <source>
        <dbReference type="ARBA" id="ARBA00022842"/>
    </source>
</evidence>
<evidence type="ECO:0000256" key="1">
    <source>
        <dbReference type="ARBA" id="ARBA00004127"/>
    </source>
</evidence>
<evidence type="ECO:0000256" key="14">
    <source>
        <dbReference type="ARBA" id="ARBA00023065"/>
    </source>
</evidence>
<keyword evidence="10" id="KW-0460">Magnesium</keyword>
<keyword evidence="7 16" id="KW-0547">Nucleotide-binding</keyword>
<gene>
    <name evidence="19" type="ORF">D4A92_24185</name>
</gene>
<evidence type="ECO:0000256" key="17">
    <source>
        <dbReference type="SAM" id="MobiDB-lite"/>
    </source>
</evidence>